<dbReference type="NCBIfam" id="TIGR02193">
    <property type="entry name" value="heptsyl_trn_I"/>
    <property type="match status" value="1"/>
</dbReference>
<evidence type="ECO:0000313" key="14">
    <source>
        <dbReference type="EMBL" id="MCX5568627.1"/>
    </source>
</evidence>
<dbReference type="AlphaFoldDB" id="A0A9X3E129"/>
<keyword evidence="5" id="KW-0328">Glycosyltransferase</keyword>
<keyword evidence="3" id="KW-1003">Cell membrane</keyword>
<dbReference type="Gene3D" id="3.40.50.2000">
    <property type="entry name" value="Glycogen Phosphorylase B"/>
    <property type="match status" value="2"/>
</dbReference>
<accession>A0A9X3E129</accession>
<dbReference type="EC" id="2.4.99.23" evidence="10"/>
<evidence type="ECO:0000256" key="4">
    <source>
        <dbReference type="ARBA" id="ARBA00022519"/>
    </source>
</evidence>
<evidence type="ECO:0000256" key="6">
    <source>
        <dbReference type="ARBA" id="ARBA00022679"/>
    </source>
</evidence>
<dbReference type="CDD" id="cd03789">
    <property type="entry name" value="GT9_LPS_heptosyltransferase"/>
    <property type="match status" value="1"/>
</dbReference>
<dbReference type="GO" id="GO:0005829">
    <property type="term" value="C:cytosol"/>
    <property type="evidence" value="ECO:0007669"/>
    <property type="project" value="TreeGrafter"/>
</dbReference>
<evidence type="ECO:0000256" key="1">
    <source>
        <dbReference type="ARBA" id="ARBA00004515"/>
    </source>
</evidence>
<dbReference type="PANTHER" id="PTHR30160:SF19">
    <property type="entry name" value="LIPOPOLYSACCHARIDE HEPTOSYLTRANSFERASE 1"/>
    <property type="match status" value="1"/>
</dbReference>
<evidence type="ECO:0000256" key="7">
    <source>
        <dbReference type="ARBA" id="ARBA00022985"/>
    </source>
</evidence>
<comment type="subcellular location">
    <subcellularLocation>
        <location evidence="1">Cell inner membrane</location>
        <topology evidence="1">Peripheral membrane protein</topology>
        <orientation evidence="1">Cytoplasmic side</orientation>
    </subcellularLocation>
</comment>
<comment type="similarity">
    <text evidence="9">Belongs to the glycosyltransferase 9 family.</text>
</comment>
<comment type="catalytic activity">
    <reaction evidence="13">
        <text>an alpha-Kdo-(2-&gt;4)-alpha-Kdo-(2-&gt;6)-lipid A + ADP-L-glycero-beta-D-manno-heptose = an L-alpha-D-Hep-(1-&gt;5)-[alpha-Kdo-(2-&gt;4)]-alpha-Kdo-(2-&gt;6)-lipid A + ADP + H(+)</text>
        <dbReference type="Rhea" id="RHEA:74067"/>
        <dbReference type="ChEBI" id="CHEBI:15378"/>
        <dbReference type="ChEBI" id="CHEBI:61506"/>
        <dbReference type="ChEBI" id="CHEBI:176431"/>
        <dbReference type="ChEBI" id="CHEBI:193068"/>
        <dbReference type="ChEBI" id="CHEBI:456216"/>
        <dbReference type="EC" id="2.4.99.23"/>
    </reaction>
</comment>
<dbReference type="Proteomes" id="UP001144805">
    <property type="component" value="Unassembled WGS sequence"/>
</dbReference>
<keyword evidence="15" id="KW-1185">Reference proteome</keyword>
<evidence type="ECO:0000256" key="2">
    <source>
        <dbReference type="ARBA" id="ARBA00004713"/>
    </source>
</evidence>
<evidence type="ECO:0000256" key="11">
    <source>
        <dbReference type="ARBA" id="ARBA00044190"/>
    </source>
</evidence>
<comment type="pathway">
    <text evidence="2">Bacterial outer membrane biogenesis; LPS core biosynthesis.</text>
</comment>
<keyword evidence="6" id="KW-0808">Transferase</keyword>
<dbReference type="InterPro" id="IPR002201">
    <property type="entry name" value="Glyco_trans_9"/>
</dbReference>
<proteinExistence type="inferred from homology"/>
<keyword evidence="8" id="KW-0472">Membrane</keyword>
<gene>
    <name evidence="14" type="primary">waaC</name>
    <name evidence="14" type="ORF">OSH07_05435</name>
</gene>
<evidence type="ECO:0000256" key="10">
    <source>
        <dbReference type="ARBA" id="ARBA00044041"/>
    </source>
</evidence>
<comment type="caution">
    <text evidence="14">The sequence shown here is derived from an EMBL/GenBank/DDBJ whole genome shotgun (WGS) entry which is preliminary data.</text>
</comment>
<dbReference type="SUPFAM" id="SSF53756">
    <property type="entry name" value="UDP-Glycosyltransferase/glycogen phosphorylase"/>
    <property type="match status" value="1"/>
</dbReference>
<name>A0A9X3E129_9HYPH</name>
<evidence type="ECO:0000256" key="12">
    <source>
        <dbReference type="ARBA" id="ARBA00044330"/>
    </source>
</evidence>
<evidence type="ECO:0000256" key="5">
    <source>
        <dbReference type="ARBA" id="ARBA00022676"/>
    </source>
</evidence>
<dbReference type="InterPro" id="IPR051199">
    <property type="entry name" value="LPS_LOS_Heptosyltrfase"/>
</dbReference>
<dbReference type="EMBL" id="JAPKNK010000002">
    <property type="protein sequence ID" value="MCX5568627.1"/>
    <property type="molecule type" value="Genomic_DNA"/>
</dbReference>
<evidence type="ECO:0000256" key="9">
    <source>
        <dbReference type="ARBA" id="ARBA00043995"/>
    </source>
</evidence>
<evidence type="ECO:0000256" key="8">
    <source>
        <dbReference type="ARBA" id="ARBA00023136"/>
    </source>
</evidence>
<dbReference type="GO" id="GO:0009244">
    <property type="term" value="P:lipopolysaccharide core region biosynthetic process"/>
    <property type="evidence" value="ECO:0007669"/>
    <property type="project" value="InterPro"/>
</dbReference>
<dbReference type="InterPro" id="IPR011908">
    <property type="entry name" value="LipoPS_heptosylTferase-I"/>
</dbReference>
<keyword evidence="4" id="KW-0997">Cell inner membrane</keyword>
<sequence length="348" mass="37004">MMRVLLVKLSSLGDVVHTYPAVTDAARAISGLELDWVVDETFAPLARLHPSVRNVIALPIRRMKRKPRETFAEMKDAVGMLRGGGYDLLIDAQGLMKSALVGVFSGVTPRHGFAKGSAREAMATWFYQVGHDIPETEHMVTRIRKLFAQSLGYPMPTTAADAGLVPDFANTGIRTRSGDGVVLIHGTSWATKTWTVEGWRGVAERCGAAGLGVKLFAHGATETERAGRIAADMPNVEQVPAGGLESIIPVIANAAGVVTVDTGLGHLAAAFGIPTIGLYGPTNPGLTGLVGPDVEEFLSTRDCAPCEQARCRIKPDFGEGPPCMADQAPDRVWSALARRLRLASLGSV</sequence>
<reference evidence="14" key="1">
    <citation type="submission" date="2022-11" db="EMBL/GenBank/DDBJ databases">
        <title>Biodiversity and phylogenetic relationships of bacteria.</title>
        <authorList>
            <person name="Machado R.A.R."/>
            <person name="Bhat A."/>
            <person name="Loulou A."/>
            <person name="Kallel S."/>
        </authorList>
    </citation>
    <scope>NUCLEOTIDE SEQUENCE</scope>
    <source>
        <strain evidence="14">K-TC2</strain>
    </source>
</reference>
<evidence type="ECO:0000256" key="13">
    <source>
        <dbReference type="ARBA" id="ARBA00049201"/>
    </source>
</evidence>
<dbReference type="GO" id="GO:0008713">
    <property type="term" value="F:ADP-heptose-lipopolysaccharide heptosyltransferase activity"/>
    <property type="evidence" value="ECO:0007669"/>
    <property type="project" value="TreeGrafter"/>
</dbReference>
<keyword evidence="7" id="KW-0448">Lipopolysaccharide biosynthesis</keyword>
<protein>
    <recommendedName>
        <fullName evidence="11">Lipopolysaccharide heptosyltransferase 1</fullName>
        <ecNumber evidence="10">2.4.99.23</ecNumber>
    </recommendedName>
    <alternativeName>
        <fullName evidence="12">ADP-heptose:lipopolysaccharide heptosyltransferase I</fullName>
    </alternativeName>
</protein>
<dbReference type="PANTHER" id="PTHR30160">
    <property type="entry name" value="TETRAACYLDISACCHARIDE 4'-KINASE-RELATED"/>
    <property type="match status" value="1"/>
</dbReference>
<organism evidence="14 15">
    <name type="scientific">Kaistia nematophila</name>
    <dbReference type="NCBI Taxonomy" id="2994654"/>
    <lineage>
        <taxon>Bacteria</taxon>
        <taxon>Pseudomonadati</taxon>
        <taxon>Pseudomonadota</taxon>
        <taxon>Alphaproteobacteria</taxon>
        <taxon>Hyphomicrobiales</taxon>
        <taxon>Kaistiaceae</taxon>
        <taxon>Kaistia</taxon>
    </lineage>
</organism>
<dbReference type="GO" id="GO:0005886">
    <property type="term" value="C:plasma membrane"/>
    <property type="evidence" value="ECO:0007669"/>
    <property type="project" value="UniProtKB-SubCell"/>
</dbReference>
<dbReference type="Pfam" id="PF01075">
    <property type="entry name" value="Glyco_transf_9"/>
    <property type="match status" value="1"/>
</dbReference>
<dbReference type="RefSeq" id="WP_266337599.1">
    <property type="nucleotide sequence ID" value="NZ_JAPKNK010000002.1"/>
</dbReference>
<evidence type="ECO:0000256" key="3">
    <source>
        <dbReference type="ARBA" id="ARBA00022475"/>
    </source>
</evidence>
<evidence type="ECO:0000313" key="15">
    <source>
        <dbReference type="Proteomes" id="UP001144805"/>
    </source>
</evidence>